<dbReference type="InterPro" id="IPR024561">
    <property type="entry name" value="Pullul_strch_C"/>
</dbReference>
<dbReference type="InterPro" id="IPR006047">
    <property type="entry name" value="GH13_cat_dom"/>
</dbReference>
<comment type="caution">
    <text evidence="4">The sequence shown here is derived from an EMBL/GenBank/DDBJ whole genome shotgun (WGS) entry which is preliminary data.</text>
</comment>
<dbReference type="Gene3D" id="2.60.40.10">
    <property type="entry name" value="Immunoglobulins"/>
    <property type="match status" value="4"/>
</dbReference>
<keyword evidence="5" id="KW-1185">Reference proteome</keyword>
<dbReference type="InterPro" id="IPR004193">
    <property type="entry name" value="Glyco_hydro_13_N"/>
</dbReference>
<dbReference type="InterPro" id="IPR054409">
    <property type="entry name" value="X25_BaPul-like"/>
</dbReference>
<feature type="region of interest" description="Disordered" evidence="2">
    <location>
        <begin position="1621"/>
        <end position="1640"/>
    </location>
</feature>
<dbReference type="InterPro" id="IPR017853">
    <property type="entry name" value="GH"/>
</dbReference>
<evidence type="ECO:0000313" key="5">
    <source>
        <dbReference type="Proteomes" id="UP001165405"/>
    </source>
</evidence>
<dbReference type="CDD" id="cd12962">
    <property type="entry name" value="X25_BaPul_like"/>
    <property type="match status" value="3"/>
</dbReference>
<dbReference type="GO" id="GO:0005975">
    <property type="term" value="P:carbohydrate metabolic process"/>
    <property type="evidence" value="ECO:0007669"/>
    <property type="project" value="InterPro"/>
</dbReference>
<dbReference type="PANTHER" id="PTHR43002">
    <property type="entry name" value="GLYCOGEN DEBRANCHING ENZYME"/>
    <property type="match status" value="1"/>
</dbReference>
<dbReference type="SUPFAM" id="SSF81296">
    <property type="entry name" value="E set domains"/>
    <property type="match status" value="3"/>
</dbReference>
<dbReference type="GO" id="GO:0043169">
    <property type="term" value="F:cation binding"/>
    <property type="evidence" value="ECO:0007669"/>
    <property type="project" value="InterPro"/>
</dbReference>
<dbReference type="CDD" id="cd11339">
    <property type="entry name" value="AmyAc_bac_CMD_like_2"/>
    <property type="match status" value="1"/>
</dbReference>
<dbReference type="Pfam" id="PF17967">
    <property type="entry name" value="Pullulanase_N2"/>
    <property type="match status" value="1"/>
</dbReference>
<protein>
    <submittedName>
        <fullName evidence="4">Pullulanase-type alpha-1,6-glucosidase</fullName>
    </submittedName>
</protein>
<name>A0AA41QJA0_9MICO</name>
<dbReference type="InterPro" id="IPR013780">
    <property type="entry name" value="Glyco_hydro_b"/>
</dbReference>
<sequence>MHRAARDLPLLEGGPSWLRRPTAALASGALVALAGLAGVTSTAAAEDRTAALVGSLQDELGCAADWDPACAATDLTPVGDGTYTAEFDLPAGSYEYKVAINDAWDESYGRDGGSTNAPLVLAGPARVKVTFDDSTHRIALTPLTLEGEYTDADAALATAPVRQSGSDERFYFVMTDRFANGDATNDTGGLSGGALENGFDPTNKGFYQGGDLAGLRASLDYVEGLGTTAIWLTPSFLNRAVQGTGAAASAGYHGYWVTDFTRIDPHLGTNEELGALIADAHARGIKVYFDIITNHTADVIDYAEGQYSYVDQATSPYTDAAGAVFDPADHAGTDSFPALDPATSFPYTPVIAPEDQTLKVPSWLNDPTLYHNRGNSTWTGESVTYGDFDGLDDLMTEHPTVVDGFVDVYETWVDLGIDGFRIDTVKHVNKEFWEEWTTEVLDYARAAGKPDFFMFGEVYDADPAKTAPYVRDTDMSSVLDFSFQAAATSYASGNSAQRLSSLYAGDDLYTTPDTSAAALPTFLGNHDMGRVGYLLANAGAADGTTQARDELAHELMYLTRGQPVVYYGDEQGFAGTGGDKDARQTLFATQVTEYANQPLVTGEQAGSTDRYDTSAPLYGHIAALAALREDHPALATGAQVERFADDGAGVYAFSRVDRTEKVEHLVAVNNATAERTVTFTTLTPGAAYAPLYGTEVATSADADGTVTLTVPALSAVVLVADRTVGADADGTIAVAAGSPARAGAALTGTAPVAATVDDAWAETSFAWRAVGTTAWSPLGTAEDTTPRVFHDVAGLTEGTLVEYRAVGTDADGDRSAASTFASVGVDVSGVAGGSEPEPEIDMVTVPGNHNSEMGCAGDWTPDCEAARLTERPDGVWAGTFDLPAGDYEYKVAINGSWTVNYGVGGVQDGPNATYHHAGGPVTFYWDPVSHDFSSTAQGPIVTLPGSYQDQAGCPGAWAPDCLATWAKDPDGDGTYTWSTTALSGGAYEVKAAHGLSWAENYGQGGVAGGANYSFTVPSAADGGTIVTFSYDLASHVLTVETANPPLPGTGLQSAHWVREDLLLWPGDLGTGDSWTLWTAPEGGLAVSEGEVSGAGTSSSYTLTRAEAVPEDVATDFPALAGYAPLQVEGLDRPAAEAALTGQLLVTRSDGGDLTAATGVQVPGVLDDLFATERTLGVTVHASLKWASFALWAPTAKDVTLLTWPAGASLDEEPDRFAATRQADGTWTVDGRAAARSYPWNGARYLYEVRVYVPSTGQVETNVVTDPYSVALTVDSTHSVVVSLDDKAYQPRVWRTTPAPVVDRAVDQTIYELHVRDFSVSDETVPEAKRGTYLAFGVPGSDGMTHLRSLAEAGLTTVHLLPTFDIATIPESRDDQAVTGDLTGFAPDSADQQAAVTAIKAQDAFNWGYDPYHFLAPEGSYAVSSDGGARVSEFRTMVGSLHKAGLQVVLDQVYNHTSASGQADTSVLDRVVPGYYQRLDPVTGAVETSTCCQNVATEHVMAGRLMVDSVVLWAREYHVDGFRFDLMGHHSVENMLAVRAALDELTLEEDGVDGSSVYLYGEGWDFGEVAGNALFEQAKQGQLGGTGIGTFSDRLRDAVHGGSPVDGASTFTQGFGTGLFTAPNGREARAGDPASVNDGGADEAADLAHQTDLVKLGLAGNLRAYTFVTSTGETQRGDQIDYRGAPAGYADAPEEVVTYVDAHDNETLFDLLTLKLPVTTSMEDRVRMNTVSLATTALAQTPSFWHAGTDLLRSKSLDRNSYDSGDWFNAIDWSGQDNGFGRGLPLASDNEDKWPVMAPLLADPALKPGADHIADSSAAAIDLLRLRSSTDLFRLGSADLIQEKVTFPGSGPEAVPGVVVMSVDDRLGSADVDPALDGLLTVFNASPSAVTLTVPGLAGRDYGLSPVQATGSDDVVRTTTWDVATGTVTVPARTVAVLEDPQG</sequence>
<dbReference type="NCBIfam" id="TIGR02103">
    <property type="entry name" value="pullul_strch"/>
    <property type="match status" value="1"/>
</dbReference>
<dbReference type="Pfam" id="PF02806">
    <property type="entry name" value="Alpha-amylase_C"/>
    <property type="match status" value="1"/>
</dbReference>
<dbReference type="CDD" id="cd11341">
    <property type="entry name" value="AmyAc_Pullulanase_LD-like"/>
    <property type="match status" value="1"/>
</dbReference>
<dbReference type="SMART" id="SM00642">
    <property type="entry name" value="Aamy"/>
    <property type="match status" value="1"/>
</dbReference>
<dbReference type="Gene3D" id="2.60.40.1130">
    <property type="entry name" value="Rab geranylgeranyltransferase alpha-subunit, insert domain"/>
    <property type="match status" value="1"/>
</dbReference>
<dbReference type="Proteomes" id="UP001165405">
    <property type="component" value="Unassembled WGS sequence"/>
</dbReference>
<dbReference type="InterPro" id="IPR040671">
    <property type="entry name" value="Pullulanase_N2"/>
</dbReference>
<reference evidence="4" key="1">
    <citation type="submission" date="2022-01" db="EMBL/GenBank/DDBJ databases">
        <title>Antribacter sp. nov., isolated from Guizhou of China.</title>
        <authorList>
            <person name="Chengliang C."/>
            <person name="Ya Z."/>
        </authorList>
    </citation>
    <scope>NUCLEOTIDE SEQUENCE</scope>
    <source>
        <strain evidence="4">KLBMP 9083</strain>
    </source>
</reference>
<dbReference type="EMBL" id="JAKGSG010000070">
    <property type="protein sequence ID" value="MCF4123726.1"/>
    <property type="molecule type" value="Genomic_DNA"/>
</dbReference>
<dbReference type="Pfam" id="PF00128">
    <property type="entry name" value="Alpha-amylase"/>
    <property type="match status" value="1"/>
</dbReference>
<comment type="similarity">
    <text evidence="1">Belongs to the glycosyl hydrolase 13 family.</text>
</comment>
<dbReference type="InterPro" id="IPR006048">
    <property type="entry name" value="A-amylase/branching_C"/>
</dbReference>
<proteinExistence type="inferred from homology"/>
<evidence type="ECO:0000313" key="4">
    <source>
        <dbReference type="EMBL" id="MCF4123726.1"/>
    </source>
</evidence>
<evidence type="ECO:0000259" key="3">
    <source>
        <dbReference type="SMART" id="SM00642"/>
    </source>
</evidence>
<organism evidence="4 5">
    <name type="scientific">Antribacter soli</name>
    <dbReference type="NCBI Taxonomy" id="2910976"/>
    <lineage>
        <taxon>Bacteria</taxon>
        <taxon>Bacillati</taxon>
        <taxon>Actinomycetota</taxon>
        <taxon>Actinomycetes</taxon>
        <taxon>Micrococcales</taxon>
        <taxon>Promicromonosporaceae</taxon>
        <taxon>Antribacter</taxon>
    </lineage>
</organism>
<dbReference type="Pfam" id="PF11852">
    <property type="entry name" value="Pullul_strch_C"/>
    <property type="match status" value="1"/>
</dbReference>
<feature type="domain" description="Glycosyl hydrolase family 13 catalytic" evidence="3">
    <location>
        <begin position="172"/>
        <end position="628"/>
    </location>
</feature>
<dbReference type="InterPro" id="IPR014756">
    <property type="entry name" value="Ig_E-set"/>
</dbReference>
<dbReference type="InterPro" id="IPR011839">
    <property type="entry name" value="Pullul_strch"/>
</dbReference>
<dbReference type="GO" id="GO:0051060">
    <property type="term" value="F:pullulanase activity"/>
    <property type="evidence" value="ECO:0007669"/>
    <property type="project" value="InterPro"/>
</dbReference>
<dbReference type="CDD" id="cd02860">
    <property type="entry name" value="E_set_Pullulanase"/>
    <property type="match status" value="1"/>
</dbReference>
<dbReference type="Pfam" id="PF02922">
    <property type="entry name" value="CBM_48"/>
    <property type="match status" value="1"/>
</dbReference>
<evidence type="ECO:0000256" key="1">
    <source>
        <dbReference type="ARBA" id="ARBA00008061"/>
    </source>
</evidence>
<dbReference type="SUPFAM" id="SSF51445">
    <property type="entry name" value="(Trans)glycosidases"/>
    <property type="match status" value="2"/>
</dbReference>
<dbReference type="Gene3D" id="3.20.20.80">
    <property type="entry name" value="Glycosidases"/>
    <property type="match status" value="2"/>
</dbReference>
<dbReference type="RefSeq" id="WP_236091473.1">
    <property type="nucleotide sequence ID" value="NZ_JAKGSG010000070.1"/>
</dbReference>
<evidence type="ECO:0000256" key="2">
    <source>
        <dbReference type="SAM" id="MobiDB-lite"/>
    </source>
</evidence>
<dbReference type="Gene3D" id="2.60.40.1180">
    <property type="entry name" value="Golgi alpha-mannosidase II"/>
    <property type="match status" value="2"/>
</dbReference>
<gene>
    <name evidence="4" type="primary">pulA</name>
    <name evidence="4" type="ORF">L1785_22455</name>
</gene>
<accession>A0AA41QJA0</accession>
<dbReference type="SUPFAM" id="SSF51011">
    <property type="entry name" value="Glycosyl hydrolase domain"/>
    <property type="match status" value="2"/>
</dbReference>
<dbReference type="InterPro" id="IPR013783">
    <property type="entry name" value="Ig-like_fold"/>
</dbReference>
<dbReference type="Pfam" id="PF22058">
    <property type="entry name" value="X25_BaPul_like"/>
    <property type="match status" value="3"/>
</dbReference>